<protein>
    <submittedName>
        <fullName evidence="2">Uncharacterized protein</fullName>
    </submittedName>
</protein>
<keyword evidence="1" id="KW-0472">Membrane</keyword>
<dbReference type="AlphaFoldDB" id="A0AAJ1E3B3"/>
<evidence type="ECO:0000313" key="3">
    <source>
        <dbReference type="Proteomes" id="UP000787568"/>
    </source>
</evidence>
<reference evidence="2" key="1">
    <citation type="submission" date="2020-12" db="EMBL/GenBank/DDBJ databases">
        <title>Generalized mutagenesis with transposon Tn5. A laboratory procedure for the identification of genes responsible for a bacterial phenotype and its regulation, illustrated with phenazine production in Pseudomonas chlororaphis.</title>
        <authorList>
            <person name="Muzio F."/>
            <person name="Sobrero P."/>
            <person name="Agaras B."/>
            <person name="Valverde C."/>
        </authorList>
    </citation>
    <scope>NUCLEOTIDE SEQUENCE</scope>
    <source>
        <strain evidence="2">SMMP3</strain>
    </source>
</reference>
<keyword evidence="1" id="KW-1133">Transmembrane helix</keyword>
<keyword evidence="1" id="KW-0812">Transmembrane</keyword>
<feature type="transmembrane region" description="Helical" evidence="1">
    <location>
        <begin position="15"/>
        <end position="32"/>
    </location>
</feature>
<feature type="transmembrane region" description="Helical" evidence="1">
    <location>
        <begin position="44"/>
        <end position="63"/>
    </location>
</feature>
<dbReference type="RefSeq" id="WP_124300765.1">
    <property type="nucleotide sequence ID" value="NZ_CP027743.1"/>
</dbReference>
<dbReference type="EMBL" id="JAEEFW010000006">
    <property type="protein sequence ID" value="MBU4634942.1"/>
    <property type="molecule type" value="Genomic_DNA"/>
</dbReference>
<comment type="caution">
    <text evidence="2">The sequence shown here is derived from an EMBL/GenBank/DDBJ whole genome shotgun (WGS) entry which is preliminary data.</text>
</comment>
<dbReference type="Proteomes" id="UP000787568">
    <property type="component" value="Unassembled WGS sequence"/>
</dbReference>
<sequence>MDLKGYLAVLADSDLFGVLAIVCFFVAIGGLFASIRNSKGHRALVFLCLMSVPLLEAVGSYFANLPPA</sequence>
<organism evidence="2 3">
    <name type="scientific">Pseudomonas chlororaphis subsp. aurantiaca</name>
    <dbReference type="NCBI Taxonomy" id="86192"/>
    <lineage>
        <taxon>Bacteria</taxon>
        <taxon>Pseudomonadati</taxon>
        <taxon>Pseudomonadota</taxon>
        <taxon>Gammaproteobacteria</taxon>
        <taxon>Pseudomonadales</taxon>
        <taxon>Pseudomonadaceae</taxon>
        <taxon>Pseudomonas</taxon>
    </lineage>
</organism>
<accession>A0AAJ1E3B3</accession>
<name>A0AAJ1E3B3_9PSED</name>
<proteinExistence type="predicted"/>
<gene>
    <name evidence="2" type="ORF">I8747_19240</name>
</gene>
<evidence type="ECO:0000256" key="1">
    <source>
        <dbReference type="SAM" id="Phobius"/>
    </source>
</evidence>
<evidence type="ECO:0000313" key="2">
    <source>
        <dbReference type="EMBL" id="MBU4634942.1"/>
    </source>
</evidence>